<proteinExistence type="predicted"/>
<gene>
    <name evidence="1" type="ORF">L1987_15049</name>
</gene>
<keyword evidence="2" id="KW-1185">Reference proteome</keyword>
<evidence type="ECO:0000313" key="1">
    <source>
        <dbReference type="EMBL" id="KAI3815383.1"/>
    </source>
</evidence>
<comment type="caution">
    <text evidence="1">The sequence shown here is derived from an EMBL/GenBank/DDBJ whole genome shotgun (WGS) entry which is preliminary data.</text>
</comment>
<evidence type="ECO:0000313" key="2">
    <source>
        <dbReference type="Proteomes" id="UP001056120"/>
    </source>
</evidence>
<dbReference type="Proteomes" id="UP001056120">
    <property type="component" value="Linkage Group LG05"/>
</dbReference>
<accession>A0ACB9J626</accession>
<organism evidence="1 2">
    <name type="scientific">Smallanthus sonchifolius</name>
    <dbReference type="NCBI Taxonomy" id="185202"/>
    <lineage>
        <taxon>Eukaryota</taxon>
        <taxon>Viridiplantae</taxon>
        <taxon>Streptophyta</taxon>
        <taxon>Embryophyta</taxon>
        <taxon>Tracheophyta</taxon>
        <taxon>Spermatophyta</taxon>
        <taxon>Magnoliopsida</taxon>
        <taxon>eudicotyledons</taxon>
        <taxon>Gunneridae</taxon>
        <taxon>Pentapetalae</taxon>
        <taxon>asterids</taxon>
        <taxon>campanulids</taxon>
        <taxon>Asterales</taxon>
        <taxon>Asteraceae</taxon>
        <taxon>Asteroideae</taxon>
        <taxon>Heliantheae alliance</taxon>
        <taxon>Millerieae</taxon>
        <taxon>Smallanthus</taxon>
    </lineage>
</organism>
<name>A0ACB9J626_9ASTR</name>
<reference evidence="1 2" key="2">
    <citation type="journal article" date="2022" name="Mol. Ecol. Resour.">
        <title>The genomes of chicory, endive, great burdock and yacon provide insights into Asteraceae paleo-polyploidization history and plant inulin production.</title>
        <authorList>
            <person name="Fan W."/>
            <person name="Wang S."/>
            <person name="Wang H."/>
            <person name="Wang A."/>
            <person name="Jiang F."/>
            <person name="Liu H."/>
            <person name="Zhao H."/>
            <person name="Xu D."/>
            <person name="Zhang Y."/>
        </authorList>
    </citation>
    <scope>NUCLEOTIDE SEQUENCE [LARGE SCALE GENOMIC DNA]</scope>
    <source>
        <strain evidence="2">cv. Yunnan</strain>
        <tissue evidence="1">Leaves</tissue>
    </source>
</reference>
<reference evidence="2" key="1">
    <citation type="journal article" date="2022" name="Mol. Ecol. Resour.">
        <title>The genomes of chicory, endive, great burdock and yacon provide insights into Asteraceae palaeo-polyploidization history and plant inulin production.</title>
        <authorList>
            <person name="Fan W."/>
            <person name="Wang S."/>
            <person name="Wang H."/>
            <person name="Wang A."/>
            <person name="Jiang F."/>
            <person name="Liu H."/>
            <person name="Zhao H."/>
            <person name="Xu D."/>
            <person name="Zhang Y."/>
        </authorList>
    </citation>
    <scope>NUCLEOTIDE SEQUENCE [LARGE SCALE GENOMIC DNA]</scope>
    <source>
        <strain evidence="2">cv. Yunnan</strain>
    </source>
</reference>
<dbReference type="EMBL" id="CM042022">
    <property type="protein sequence ID" value="KAI3815383.1"/>
    <property type="molecule type" value="Genomic_DNA"/>
</dbReference>
<protein>
    <submittedName>
        <fullName evidence="1">Uncharacterized protein</fullName>
    </submittedName>
</protein>
<sequence>MNVLAEIQGLEKWEDVLAGISDEKVDDEVEVEKPIDVEEKVDDNGDSDDDEDGGDDEGDDSGNAGGDGENSGSDDDNGGKGARETTQILHGLSHITMNMKLWMDRRWKPTFPLIEECGSSLFLLSLILSSRKSSQRKPRTPAK</sequence>